<gene>
    <name evidence="12" type="ORF">HNR12_005219</name>
</gene>
<dbReference type="Proteomes" id="UP000575985">
    <property type="component" value="Unassembled WGS sequence"/>
</dbReference>
<evidence type="ECO:0000256" key="7">
    <source>
        <dbReference type="ARBA" id="ARBA00022679"/>
    </source>
</evidence>
<dbReference type="EC" id="2.1.1.77" evidence="3"/>
<dbReference type="CDD" id="cd02440">
    <property type="entry name" value="AdoMet_MTases"/>
    <property type="match status" value="1"/>
</dbReference>
<evidence type="ECO:0000256" key="2">
    <source>
        <dbReference type="ARBA" id="ARBA00005369"/>
    </source>
</evidence>
<evidence type="ECO:0000313" key="13">
    <source>
        <dbReference type="Proteomes" id="UP000575985"/>
    </source>
</evidence>
<dbReference type="Pfam" id="PF01135">
    <property type="entry name" value="PCMT"/>
    <property type="match status" value="1"/>
</dbReference>
<comment type="subcellular location">
    <subcellularLocation>
        <location evidence="1">Cytoplasm</location>
    </subcellularLocation>
</comment>
<dbReference type="Gene3D" id="3.40.50.150">
    <property type="entry name" value="Vaccinia Virus protein VP39"/>
    <property type="match status" value="1"/>
</dbReference>
<comment type="caution">
    <text evidence="12">The sequence shown here is derived from an EMBL/GenBank/DDBJ whole genome shotgun (WGS) entry which is preliminary data.</text>
</comment>
<evidence type="ECO:0000256" key="1">
    <source>
        <dbReference type="ARBA" id="ARBA00004496"/>
    </source>
</evidence>
<keyword evidence="8" id="KW-0949">S-adenosyl-L-methionine</keyword>
<evidence type="ECO:0000256" key="10">
    <source>
        <dbReference type="ARBA" id="ARBA00031323"/>
    </source>
</evidence>
<reference evidence="12 13" key="1">
    <citation type="submission" date="2020-07" db="EMBL/GenBank/DDBJ databases">
        <title>Sequencing the genomes of 1000 actinobacteria strains.</title>
        <authorList>
            <person name="Klenk H.-P."/>
        </authorList>
    </citation>
    <scope>NUCLEOTIDE SEQUENCE [LARGE SCALE GENOMIC DNA]</scope>
    <source>
        <strain evidence="12 13">DSM 45927</strain>
    </source>
</reference>
<protein>
    <recommendedName>
        <fullName evidence="4">Protein-L-isoaspartate O-methyltransferase</fullName>
        <ecNumber evidence="3">2.1.1.77</ecNumber>
    </recommendedName>
    <alternativeName>
        <fullName evidence="11">L-isoaspartyl protein carboxyl methyltransferase</fullName>
    </alternativeName>
    <alternativeName>
        <fullName evidence="9">Protein L-isoaspartyl methyltransferase</fullName>
    </alternativeName>
    <alternativeName>
        <fullName evidence="10">Protein-beta-aspartate methyltransferase</fullName>
    </alternativeName>
</protein>
<keyword evidence="7 12" id="KW-0808">Transferase</keyword>
<dbReference type="InterPro" id="IPR029063">
    <property type="entry name" value="SAM-dependent_MTases_sf"/>
</dbReference>
<evidence type="ECO:0000256" key="5">
    <source>
        <dbReference type="ARBA" id="ARBA00022490"/>
    </source>
</evidence>
<dbReference type="InterPro" id="IPR000682">
    <property type="entry name" value="PCMT"/>
</dbReference>
<evidence type="ECO:0000256" key="4">
    <source>
        <dbReference type="ARBA" id="ARBA00013346"/>
    </source>
</evidence>
<accession>A0A853BXQ1</accession>
<proteinExistence type="inferred from homology"/>
<dbReference type="GO" id="GO:0032259">
    <property type="term" value="P:methylation"/>
    <property type="evidence" value="ECO:0007669"/>
    <property type="project" value="UniProtKB-KW"/>
</dbReference>
<sequence>MTESAQAFLPGAEIARVLTAKGAVQDPAWHRAVLAVDRLAFIPDTVWVRRAGHRELFEPYPRTDPDVARWVNEDYALITQVDDGSPTGPDGSGVVPSSSISQPSLVVAMLQAMDARDGDTVLEIGTGTGYSTALLCERLGDENVTSVEIDPGVAERARERLHGFGYKPRLVVGDGAHPPEGPYDRVIATVAARSVPAAWITRTRPGGTVVSPWGPGFTSAGLLRLEVGEGTAQGRMIADAAFMWLRGQRRSADPWHTFVDEHDPAAVAGHTDLNPRVVADRDPGWGVVLGWRVPGLAYASFEADPDNHPAAGEATVYVYDRAGSWALGEYVPAGPPYETLRAGPRDLWAEIAAAREVWRAAGSPGRDRLGLTVTAGGGHRLWVDTPADPVDPGPLGGV</sequence>
<dbReference type="SUPFAM" id="SSF53335">
    <property type="entry name" value="S-adenosyl-L-methionine-dependent methyltransferases"/>
    <property type="match status" value="1"/>
</dbReference>
<organism evidence="12 13">
    <name type="scientific">Streptomonospora nanhaiensis</name>
    <dbReference type="NCBI Taxonomy" id="1323731"/>
    <lineage>
        <taxon>Bacteria</taxon>
        <taxon>Bacillati</taxon>
        <taxon>Actinomycetota</taxon>
        <taxon>Actinomycetes</taxon>
        <taxon>Streptosporangiales</taxon>
        <taxon>Nocardiopsidaceae</taxon>
        <taxon>Streptomonospora</taxon>
    </lineage>
</organism>
<dbReference type="PANTHER" id="PTHR11579">
    <property type="entry name" value="PROTEIN-L-ISOASPARTATE O-METHYLTRANSFERASE"/>
    <property type="match status" value="1"/>
</dbReference>
<keyword evidence="13" id="KW-1185">Reference proteome</keyword>
<dbReference type="GO" id="GO:0004719">
    <property type="term" value="F:protein-L-isoaspartate (D-aspartate) O-methyltransferase activity"/>
    <property type="evidence" value="ECO:0007669"/>
    <property type="project" value="UniProtKB-EC"/>
</dbReference>
<dbReference type="PANTHER" id="PTHR11579:SF0">
    <property type="entry name" value="PROTEIN-L-ISOASPARTATE(D-ASPARTATE) O-METHYLTRANSFERASE"/>
    <property type="match status" value="1"/>
</dbReference>
<dbReference type="AlphaFoldDB" id="A0A853BXQ1"/>
<evidence type="ECO:0000256" key="11">
    <source>
        <dbReference type="ARBA" id="ARBA00031350"/>
    </source>
</evidence>
<keyword evidence="6 12" id="KW-0489">Methyltransferase</keyword>
<evidence type="ECO:0000256" key="9">
    <source>
        <dbReference type="ARBA" id="ARBA00030757"/>
    </source>
</evidence>
<comment type="similarity">
    <text evidence="2">Belongs to the methyltransferase superfamily. L-isoaspartyl/D-aspartyl protein methyltransferase family.</text>
</comment>
<name>A0A853BXQ1_9ACTN</name>
<keyword evidence="5" id="KW-0963">Cytoplasm</keyword>
<dbReference type="RefSeq" id="WP_179770000.1">
    <property type="nucleotide sequence ID" value="NZ_JACCFO010000001.1"/>
</dbReference>
<evidence type="ECO:0000313" key="12">
    <source>
        <dbReference type="EMBL" id="NYI98942.1"/>
    </source>
</evidence>
<dbReference type="GO" id="GO:0005737">
    <property type="term" value="C:cytoplasm"/>
    <property type="evidence" value="ECO:0007669"/>
    <property type="project" value="UniProtKB-SubCell"/>
</dbReference>
<dbReference type="EMBL" id="JACCFO010000001">
    <property type="protein sequence ID" value="NYI98942.1"/>
    <property type="molecule type" value="Genomic_DNA"/>
</dbReference>
<evidence type="ECO:0000256" key="8">
    <source>
        <dbReference type="ARBA" id="ARBA00022691"/>
    </source>
</evidence>
<evidence type="ECO:0000256" key="3">
    <source>
        <dbReference type="ARBA" id="ARBA00011890"/>
    </source>
</evidence>
<evidence type="ECO:0000256" key="6">
    <source>
        <dbReference type="ARBA" id="ARBA00022603"/>
    </source>
</evidence>